<feature type="domain" description="DUF5606" evidence="1">
    <location>
        <begin position="3"/>
        <end position="49"/>
    </location>
</feature>
<dbReference type="RefSeq" id="WP_091545240.1">
    <property type="nucleotide sequence ID" value="NZ_FONY01000018.1"/>
</dbReference>
<dbReference type="InterPro" id="IPR041218">
    <property type="entry name" value="DUF5606"/>
</dbReference>
<dbReference type="InterPro" id="IPR049281">
    <property type="entry name" value="BVU_3817-like_C_sf"/>
</dbReference>
<dbReference type="OrthoDB" id="675198at2"/>
<accession>A0A1I2GHE5</accession>
<reference evidence="3 4" key="1">
    <citation type="submission" date="2016-10" db="EMBL/GenBank/DDBJ databases">
        <authorList>
            <person name="de Groot N.N."/>
        </authorList>
    </citation>
    <scope>NUCLEOTIDE SEQUENCE [LARGE SCALE GENOMIC DNA]</scope>
    <source>
        <strain>GEY</strain>
        <strain evidence="4">DSM 9560</strain>
    </source>
</reference>
<dbReference type="InterPro" id="IPR049282">
    <property type="entry name" value="BVU_3817_N_sf"/>
</dbReference>
<dbReference type="InterPro" id="IPR049280">
    <property type="entry name" value="DUF6852"/>
</dbReference>
<name>A0A1I2GHE5_9BACT</name>
<dbReference type="Gene3D" id="2.30.30.730">
    <property type="match status" value="1"/>
</dbReference>
<organism evidence="3 4">
    <name type="scientific">Thermoflexibacter ruber</name>
    <dbReference type="NCBI Taxonomy" id="1003"/>
    <lineage>
        <taxon>Bacteria</taxon>
        <taxon>Pseudomonadati</taxon>
        <taxon>Bacteroidota</taxon>
        <taxon>Cytophagia</taxon>
        <taxon>Cytophagales</taxon>
        <taxon>Thermoflexibacteraceae</taxon>
        <taxon>Thermoflexibacter</taxon>
    </lineage>
</organism>
<evidence type="ECO:0000259" key="2">
    <source>
        <dbReference type="Pfam" id="PF21186"/>
    </source>
</evidence>
<dbReference type="Gene3D" id="1.10.10.1650">
    <property type="match status" value="1"/>
</dbReference>
<dbReference type="EMBL" id="FONY01000018">
    <property type="protein sequence ID" value="SFF16633.1"/>
    <property type="molecule type" value="Genomic_DNA"/>
</dbReference>
<dbReference type="STRING" id="1003.SAMN04488541_101868"/>
<proteinExistence type="predicted"/>
<feature type="domain" description="DUF6852" evidence="2">
    <location>
        <begin position="52"/>
        <end position="121"/>
    </location>
</feature>
<keyword evidence="4" id="KW-1185">Reference proteome</keyword>
<dbReference type="Proteomes" id="UP000199513">
    <property type="component" value="Unassembled WGS sequence"/>
</dbReference>
<dbReference type="Pfam" id="PF21186">
    <property type="entry name" value="DUF6852"/>
    <property type="match status" value="1"/>
</dbReference>
<gene>
    <name evidence="3" type="ORF">SAMN04488541_101868</name>
</gene>
<evidence type="ECO:0000313" key="4">
    <source>
        <dbReference type="Proteomes" id="UP000199513"/>
    </source>
</evidence>
<evidence type="ECO:0000313" key="3">
    <source>
        <dbReference type="EMBL" id="SFF16633.1"/>
    </source>
</evidence>
<protein>
    <submittedName>
        <fullName evidence="3">Uncharacterized protein</fullName>
    </submittedName>
</protein>
<dbReference type="Pfam" id="PF18347">
    <property type="entry name" value="DUF5606"/>
    <property type="match status" value="1"/>
</dbReference>
<dbReference type="AlphaFoldDB" id="A0A1I2GHE5"/>
<evidence type="ECO:0000259" key="1">
    <source>
        <dbReference type="Pfam" id="PF18347"/>
    </source>
</evidence>
<sequence>MTLKDIASVAGKSGLYKVLKPSRTGVLLEAIDEKKAKIIANAQQRVSILKEVSIYATNAEGSVPLNEVFLKIQEKYGAKVEIDTSNHKNLFSFIAEVVPDYDSEKVYPSDIKKLITWYNILSQYYPEVFTAKEEQEQASEEEKLDI</sequence>